<evidence type="ECO:0000313" key="2">
    <source>
        <dbReference type="Proteomes" id="UP000600139"/>
    </source>
</evidence>
<gene>
    <name evidence="1" type="ORF">JIN84_12450</name>
</gene>
<sequence>MVTSLSHITRSLQILGLATTGAMTISCGLVNDALVENGMSAAANDQIMLVRKQPESFGYQRLDMQSRVFPDLGFFVTKKGLPDFMAETHNRERHYFILYYLADREAFACRSRVGQRGAMEFAGPYPITKGEYRLLSDFRKDPSRQLARL</sequence>
<name>A0A934VCF5_9BACT</name>
<reference evidence="1" key="1">
    <citation type="submission" date="2021-01" db="EMBL/GenBank/DDBJ databases">
        <title>Modified the classification status of verrucomicrobia.</title>
        <authorList>
            <person name="Feng X."/>
        </authorList>
    </citation>
    <scope>NUCLEOTIDE SEQUENCE</scope>
    <source>
        <strain evidence="1">JCM 18052</strain>
    </source>
</reference>
<proteinExistence type="predicted"/>
<protein>
    <submittedName>
        <fullName evidence="1">Uncharacterized protein</fullName>
    </submittedName>
</protein>
<dbReference type="AlphaFoldDB" id="A0A934VCF5"/>
<comment type="caution">
    <text evidence="1">The sequence shown here is derived from an EMBL/GenBank/DDBJ whole genome shotgun (WGS) entry which is preliminary data.</text>
</comment>
<dbReference type="EMBL" id="JAENIK010000011">
    <property type="protein sequence ID" value="MBK1816429.1"/>
    <property type="molecule type" value="Genomic_DNA"/>
</dbReference>
<evidence type="ECO:0000313" key="1">
    <source>
        <dbReference type="EMBL" id="MBK1816429.1"/>
    </source>
</evidence>
<keyword evidence="2" id="KW-1185">Reference proteome</keyword>
<dbReference type="RefSeq" id="WP_200351364.1">
    <property type="nucleotide sequence ID" value="NZ_BAABHZ010000006.1"/>
</dbReference>
<accession>A0A934VCF5</accession>
<organism evidence="1 2">
    <name type="scientific">Luteolibacter yonseiensis</name>
    <dbReference type="NCBI Taxonomy" id="1144680"/>
    <lineage>
        <taxon>Bacteria</taxon>
        <taxon>Pseudomonadati</taxon>
        <taxon>Verrucomicrobiota</taxon>
        <taxon>Verrucomicrobiia</taxon>
        <taxon>Verrucomicrobiales</taxon>
        <taxon>Verrucomicrobiaceae</taxon>
        <taxon>Luteolibacter</taxon>
    </lineage>
</organism>
<dbReference type="Proteomes" id="UP000600139">
    <property type="component" value="Unassembled WGS sequence"/>
</dbReference>